<evidence type="ECO:0008006" key="3">
    <source>
        <dbReference type="Google" id="ProtNLM"/>
    </source>
</evidence>
<organism evidence="1 2">
    <name type="scientific">Vibrio galatheae</name>
    <dbReference type="NCBI Taxonomy" id="579748"/>
    <lineage>
        <taxon>Bacteria</taxon>
        <taxon>Pseudomonadati</taxon>
        <taxon>Pseudomonadota</taxon>
        <taxon>Gammaproteobacteria</taxon>
        <taxon>Vibrionales</taxon>
        <taxon>Vibrionaceae</taxon>
        <taxon>Vibrio</taxon>
    </lineage>
</organism>
<dbReference type="Pfam" id="PF04985">
    <property type="entry name" value="Phage_tube"/>
    <property type="match status" value="1"/>
</dbReference>
<sequence length="163" mass="17976">MAAFTIPHHLAGLTAFVDGVGILGTVKQVTLPKVEQMRETIVQGGFERSLSTGVFKAMECELVLSEFNMLAYNAWNDLVPIVIKGSIKSKGLRYPVVAVVKGERDVDDGTLEGNKEIERKIKVYVDFYSLTVNNVPQVLIDLENLIANIGGKDYLADLRTHLL</sequence>
<dbReference type="PATRIC" id="fig|579748.3.peg.2007"/>
<comment type="caution">
    <text evidence="1">The sequence shown here is derived from an EMBL/GenBank/DDBJ whole genome shotgun (WGS) entry which is preliminary data.</text>
</comment>
<dbReference type="OrthoDB" id="3078668at2"/>
<keyword evidence="2" id="KW-1185">Reference proteome</keyword>
<accession>A0A0F4NK74</accession>
<evidence type="ECO:0000313" key="1">
    <source>
        <dbReference type="EMBL" id="KJY83279.1"/>
    </source>
</evidence>
<gene>
    <name evidence="1" type="ORF">TW81_09760</name>
</gene>
<dbReference type="AlphaFoldDB" id="A0A0F4NK74"/>
<evidence type="ECO:0000313" key="2">
    <source>
        <dbReference type="Proteomes" id="UP000033673"/>
    </source>
</evidence>
<dbReference type="STRING" id="579748.TW81_09760"/>
<name>A0A0F4NK74_9VIBR</name>
<reference evidence="1 2" key="1">
    <citation type="journal article" date="2015" name="BMC Genomics">
        <title>Genome mining reveals unlocked bioactive potential of marine Gram-negative bacteria.</title>
        <authorList>
            <person name="Machado H."/>
            <person name="Sonnenschein E.C."/>
            <person name="Melchiorsen J."/>
            <person name="Gram L."/>
        </authorList>
    </citation>
    <scope>NUCLEOTIDE SEQUENCE [LARGE SCALE GENOMIC DNA]</scope>
    <source>
        <strain evidence="1 2">S2757</strain>
    </source>
</reference>
<dbReference type="Proteomes" id="UP000033673">
    <property type="component" value="Unassembled WGS sequence"/>
</dbReference>
<protein>
    <recommendedName>
        <fullName evidence="3">Phage major tail tube protein</fullName>
    </recommendedName>
</protein>
<dbReference type="InterPro" id="IPR006498">
    <property type="entry name" value="Tail_tube"/>
</dbReference>
<dbReference type="RefSeq" id="WP_045955516.1">
    <property type="nucleotide sequence ID" value="NZ_JXXV01000016.1"/>
</dbReference>
<proteinExistence type="predicted"/>
<dbReference type="EMBL" id="JXXV01000016">
    <property type="protein sequence ID" value="KJY83279.1"/>
    <property type="molecule type" value="Genomic_DNA"/>
</dbReference>